<accession>A0A553N972</accession>
<keyword evidence="4" id="KW-1185">Reference proteome</keyword>
<name>A0A553N972_TIGCA</name>
<evidence type="ECO:0000313" key="3">
    <source>
        <dbReference type="EMBL" id="TRY61997.1"/>
    </source>
</evidence>
<evidence type="ECO:0000313" key="4">
    <source>
        <dbReference type="Proteomes" id="UP000318571"/>
    </source>
</evidence>
<dbReference type="Proteomes" id="UP000318571">
    <property type="component" value="Chromosome 8"/>
</dbReference>
<feature type="signal peptide" evidence="2">
    <location>
        <begin position="1"/>
        <end position="18"/>
    </location>
</feature>
<dbReference type="InterPro" id="IPR002347">
    <property type="entry name" value="SDR_fam"/>
</dbReference>
<dbReference type="AlphaFoldDB" id="A0A553N972"/>
<dbReference type="PRINTS" id="PR00081">
    <property type="entry name" value="GDHRDH"/>
</dbReference>
<keyword evidence="1" id="KW-0560">Oxidoreductase</keyword>
<organism evidence="3 4">
    <name type="scientific">Tigriopus californicus</name>
    <name type="common">Marine copepod</name>
    <dbReference type="NCBI Taxonomy" id="6832"/>
    <lineage>
        <taxon>Eukaryota</taxon>
        <taxon>Metazoa</taxon>
        <taxon>Ecdysozoa</taxon>
        <taxon>Arthropoda</taxon>
        <taxon>Crustacea</taxon>
        <taxon>Multicrustacea</taxon>
        <taxon>Hexanauplia</taxon>
        <taxon>Copepoda</taxon>
        <taxon>Harpacticoida</taxon>
        <taxon>Harpacticidae</taxon>
        <taxon>Tigriopus</taxon>
    </lineage>
</organism>
<comment type="caution">
    <text evidence="3">The sequence shown here is derived from an EMBL/GenBank/DDBJ whole genome shotgun (WGS) entry which is preliminary data.</text>
</comment>
<dbReference type="InterPro" id="IPR036291">
    <property type="entry name" value="NAD(P)-bd_dom_sf"/>
</dbReference>
<dbReference type="SUPFAM" id="SSF51735">
    <property type="entry name" value="NAD(P)-binding Rossmann-fold domains"/>
    <property type="match status" value="1"/>
</dbReference>
<dbReference type="CDD" id="cd05327">
    <property type="entry name" value="retinol-DH_like_SDR_c_like"/>
    <property type="match status" value="1"/>
</dbReference>
<proteinExistence type="predicted"/>
<dbReference type="Pfam" id="PF00106">
    <property type="entry name" value="adh_short"/>
    <property type="match status" value="1"/>
</dbReference>
<gene>
    <name evidence="3" type="ORF">TCAL_04414</name>
</gene>
<protein>
    <submittedName>
        <fullName evidence="3">Uncharacterized protein</fullName>
    </submittedName>
</protein>
<evidence type="ECO:0000256" key="1">
    <source>
        <dbReference type="ARBA" id="ARBA00023002"/>
    </source>
</evidence>
<dbReference type="OMA" id="YPRALDY"/>
<dbReference type="STRING" id="6832.A0A553N972"/>
<dbReference type="PANTHER" id="PTHR43157">
    <property type="entry name" value="PHOSPHATIDYLINOSITOL-GLYCAN BIOSYNTHESIS CLASS F PROTEIN-RELATED"/>
    <property type="match status" value="1"/>
</dbReference>
<dbReference type="OrthoDB" id="191139at2759"/>
<sequence>MSLIWILAIVLFLICVLASLWLLRAWCHGQSAGSTIKKRLDGKVVVITGGNGGIGKEVVRDLAARGARVLMLCRDLTKANGVVEEFQQLGWTIEVRKIDLASLASIKTCALDLLQSEPVIDVLINNAGVMMTSSTKTEDGFDLQLMANHLGHFLLTEMLMPLLHKSAQMGHQPRIIILSSVAHAWGSIHWDDLNWERTRYNSLQAYAQSKLANILHAQKLARVLDGSDVTVFCVHPGIVDTNLIKHLEMSFFMRCISPLARWIIKSPAQGAETTLFCVLEDSILDRSGSYFVDCREQRPHSRALMEDDQDRLWIESMRLIESA</sequence>
<dbReference type="PANTHER" id="PTHR43157:SF73">
    <property type="entry name" value="WW DOMAIN-CONTAINING OXIDOREDUCTASE-LIKE PROTEIN"/>
    <property type="match status" value="1"/>
</dbReference>
<dbReference type="EMBL" id="VCGU01000459">
    <property type="protein sequence ID" value="TRY61997.1"/>
    <property type="molecule type" value="Genomic_DNA"/>
</dbReference>
<feature type="chain" id="PRO_5021830720" evidence="2">
    <location>
        <begin position="19"/>
        <end position="323"/>
    </location>
</feature>
<keyword evidence="2" id="KW-0732">Signal</keyword>
<dbReference type="GO" id="GO:0016491">
    <property type="term" value="F:oxidoreductase activity"/>
    <property type="evidence" value="ECO:0007669"/>
    <property type="project" value="UniProtKB-KW"/>
</dbReference>
<dbReference type="Gene3D" id="3.40.50.720">
    <property type="entry name" value="NAD(P)-binding Rossmann-like Domain"/>
    <property type="match status" value="1"/>
</dbReference>
<evidence type="ECO:0000256" key="2">
    <source>
        <dbReference type="SAM" id="SignalP"/>
    </source>
</evidence>
<reference evidence="3 4" key="1">
    <citation type="journal article" date="2018" name="Nat. Ecol. Evol.">
        <title>Genomic signatures of mitonuclear coevolution across populations of Tigriopus californicus.</title>
        <authorList>
            <person name="Barreto F.S."/>
            <person name="Watson E.T."/>
            <person name="Lima T.G."/>
            <person name="Willett C.S."/>
            <person name="Edmands S."/>
            <person name="Li W."/>
            <person name="Burton R.S."/>
        </authorList>
    </citation>
    <scope>NUCLEOTIDE SEQUENCE [LARGE SCALE GENOMIC DNA]</scope>
    <source>
        <strain evidence="3 4">San Diego</strain>
    </source>
</reference>